<dbReference type="EMBL" id="CAMXCT030006839">
    <property type="protein sequence ID" value="CAL4808200.1"/>
    <property type="molecule type" value="Genomic_DNA"/>
</dbReference>
<proteinExistence type="inferred from homology"/>
<gene>
    <name evidence="6" type="ORF">C1SCF055_LOCUS45267</name>
</gene>
<dbReference type="EMBL" id="CAMXCT020006839">
    <property type="protein sequence ID" value="CAL1174263.1"/>
    <property type="molecule type" value="Genomic_DNA"/>
</dbReference>
<keyword evidence="2" id="KW-0378">Hydrolase</keyword>
<comment type="caution">
    <text evidence="6">The sequence shown here is derived from an EMBL/GenBank/DDBJ whole genome shotgun (WGS) entry which is preliminary data.</text>
</comment>
<keyword evidence="5" id="KW-0732">Signal</keyword>
<dbReference type="PANTHER" id="PTHR11782:SF83">
    <property type="entry name" value="GUANOSINE-DIPHOSPHATASE"/>
    <property type="match status" value="1"/>
</dbReference>
<feature type="binding site" evidence="4">
    <location>
        <begin position="197"/>
        <end position="201"/>
    </location>
    <ligand>
        <name>ATP</name>
        <dbReference type="ChEBI" id="CHEBI:30616"/>
    </ligand>
</feature>
<keyword evidence="4" id="KW-0547">Nucleotide-binding</keyword>
<name>A0A9P1M6I8_9DINO</name>
<dbReference type="Gene3D" id="3.30.420.40">
    <property type="match status" value="1"/>
</dbReference>
<organism evidence="6">
    <name type="scientific">Cladocopium goreaui</name>
    <dbReference type="NCBI Taxonomy" id="2562237"/>
    <lineage>
        <taxon>Eukaryota</taxon>
        <taxon>Sar</taxon>
        <taxon>Alveolata</taxon>
        <taxon>Dinophyceae</taxon>
        <taxon>Suessiales</taxon>
        <taxon>Symbiodiniaceae</taxon>
        <taxon>Cladocopium</taxon>
    </lineage>
</organism>
<dbReference type="GO" id="GO:0016020">
    <property type="term" value="C:membrane"/>
    <property type="evidence" value="ECO:0007669"/>
    <property type="project" value="TreeGrafter"/>
</dbReference>
<dbReference type="GO" id="GO:0009134">
    <property type="term" value="P:nucleoside diphosphate catabolic process"/>
    <property type="evidence" value="ECO:0007669"/>
    <property type="project" value="TreeGrafter"/>
</dbReference>
<comment type="similarity">
    <text evidence="1">Belongs to the GDA1/CD39 NTPase family.</text>
</comment>
<sequence>MSSAQRNAASCALQMDSCQKVMLLWLALVPLLVAGDPVVEYHAICDAGSTGTRLYVFALDLAAGKAESVFVKKTKPGLSSYVDDPKKAVAPLLQLLIEGSEKVPLDQRSKVPLLIFGTAGMRMLPKKKQDSIWASLIHVYEDKSYPFDRAHVIARTVSGDEEGLWAVLTTNFLTGRMGHDLLSHGSSAPLGLLDLGGSSTQIGIPSAAAAAKGINFSDGVMVKSYLGFGMTHIREEVRKESSDGTDSSCYMKGTPVDGRSGTGDGSLCRRLINRLLQQKSQTCRLESAHSEPCLGDLSSSALEAVQGSVDFFGVSGLTYVADFARWWASQQAPNHPATKAFLEAYPRPTLAELEAVIDLMCAGDYSWVDKQTQQKSTAHQFTAEDNAPYRCFQANYMLILLREIYGFPKDARKVTFALEASGEDLEWPLGALLHRRATFPAFPAPPPMNPAYGEL</sequence>
<evidence type="ECO:0000313" key="7">
    <source>
        <dbReference type="EMBL" id="CAL4808200.1"/>
    </source>
</evidence>
<keyword evidence="4" id="KW-0067">ATP-binding</keyword>
<evidence type="ECO:0000256" key="2">
    <source>
        <dbReference type="ARBA" id="ARBA00022801"/>
    </source>
</evidence>
<dbReference type="PANTHER" id="PTHR11782">
    <property type="entry name" value="ADENOSINE/GUANOSINE DIPHOSPHATASE"/>
    <property type="match status" value="1"/>
</dbReference>
<dbReference type="InterPro" id="IPR000407">
    <property type="entry name" value="GDA1_CD39_NTPase"/>
</dbReference>
<dbReference type="Pfam" id="PF01150">
    <property type="entry name" value="GDA1_CD39"/>
    <property type="match status" value="1"/>
</dbReference>
<evidence type="ECO:0000256" key="4">
    <source>
        <dbReference type="PIRSR" id="PIRSR600407-2"/>
    </source>
</evidence>
<evidence type="ECO:0000313" key="8">
    <source>
        <dbReference type="Proteomes" id="UP001152797"/>
    </source>
</evidence>
<dbReference type="Gene3D" id="3.30.420.150">
    <property type="entry name" value="Exopolyphosphatase. Domain 2"/>
    <property type="match status" value="1"/>
</dbReference>
<reference evidence="7 8" key="2">
    <citation type="submission" date="2024-05" db="EMBL/GenBank/DDBJ databases">
        <authorList>
            <person name="Chen Y."/>
            <person name="Shah S."/>
            <person name="Dougan E. K."/>
            <person name="Thang M."/>
            <person name="Chan C."/>
        </authorList>
    </citation>
    <scope>NUCLEOTIDE SEQUENCE [LARGE SCALE GENOMIC DNA]</scope>
</reference>
<reference evidence="6" key="1">
    <citation type="submission" date="2022-10" db="EMBL/GenBank/DDBJ databases">
        <authorList>
            <person name="Chen Y."/>
            <person name="Dougan E. K."/>
            <person name="Chan C."/>
            <person name="Rhodes N."/>
            <person name="Thang M."/>
        </authorList>
    </citation>
    <scope>NUCLEOTIDE SEQUENCE</scope>
</reference>
<evidence type="ECO:0000256" key="3">
    <source>
        <dbReference type="PIRSR" id="PIRSR600407-1"/>
    </source>
</evidence>
<dbReference type="AlphaFoldDB" id="A0A9P1M6I8"/>
<evidence type="ECO:0000313" key="6">
    <source>
        <dbReference type="EMBL" id="CAI4020888.1"/>
    </source>
</evidence>
<dbReference type="GO" id="GO:0017110">
    <property type="term" value="F:nucleoside diphosphate phosphatase activity"/>
    <property type="evidence" value="ECO:0007669"/>
    <property type="project" value="TreeGrafter"/>
</dbReference>
<evidence type="ECO:0000256" key="5">
    <source>
        <dbReference type="SAM" id="SignalP"/>
    </source>
</evidence>
<dbReference type="EMBL" id="CAMXCT010006839">
    <property type="protein sequence ID" value="CAI4020888.1"/>
    <property type="molecule type" value="Genomic_DNA"/>
</dbReference>
<dbReference type="Proteomes" id="UP001152797">
    <property type="component" value="Unassembled WGS sequence"/>
</dbReference>
<feature type="signal peptide" evidence="5">
    <location>
        <begin position="1"/>
        <end position="34"/>
    </location>
</feature>
<feature type="chain" id="PRO_5043273297" evidence="5">
    <location>
        <begin position="35"/>
        <end position="455"/>
    </location>
</feature>
<dbReference type="OrthoDB" id="6372431at2759"/>
<keyword evidence="8" id="KW-1185">Reference proteome</keyword>
<protein>
    <submittedName>
        <fullName evidence="7">Nucleoside-diphosphatase mig-23</fullName>
    </submittedName>
</protein>
<dbReference type="GO" id="GO:0005524">
    <property type="term" value="F:ATP binding"/>
    <property type="evidence" value="ECO:0007669"/>
    <property type="project" value="UniProtKB-KW"/>
</dbReference>
<feature type="active site" description="Proton acceptor" evidence="3">
    <location>
        <position position="162"/>
    </location>
</feature>
<dbReference type="CDD" id="cd24003">
    <property type="entry name" value="ASKHA_NBD_GDA1_CD39_NTPase"/>
    <property type="match status" value="1"/>
</dbReference>
<accession>A0A9P1M6I8</accession>
<evidence type="ECO:0000256" key="1">
    <source>
        <dbReference type="ARBA" id="ARBA00009283"/>
    </source>
</evidence>